<keyword evidence="1" id="KW-1133">Transmembrane helix</keyword>
<protein>
    <submittedName>
        <fullName evidence="2">Uncharacterized protein</fullName>
    </submittedName>
</protein>
<dbReference type="KEGG" id="aia:AWH56_008550"/>
<feature type="transmembrane region" description="Helical" evidence="1">
    <location>
        <begin position="198"/>
        <end position="221"/>
    </location>
</feature>
<accession>A0A1S2L0X5</accession>
<dbReference type="EMBL" id="LQXD01000186">
    <property type="protein sequence ID" value="OIJ06122.1"/>
    <property type="molecule type" value="Genomic_DNA"/>
</dbReference>
<gene>
    <name evidence="3" type="ORF">AWH56_008550</name>
    <name evidence="2" type="ORF">AWH56_21295</name>
</gene>
<dbReference type="RefSeq" id="WP_071318940.1">
    <property type="nucleotide sequence ID" value="NZ_CP063356.2"/>
</dbReference>
<dbReference type="EMBL" id="CP063356">
    <property type="protein sequence ID" value="QOY37616.1"/>
    <property type="molecule type" value="Genomic_DNA"/>
</dbReference>
<name>A0A1S2L0X5_9BACI</name>
<evidence type="ECO:0000256" key="1">
    <source>
        <dbReference type="SAM" id="Phobius"/>
    </source>
</evidence>
<reference evidence="3" key="4">
    <citation type="submission" date="2020-10" db="EMBL/GenBank/DDBJ databases">
        <authorList>
            <person name="Bassil N.M."/>
            <person name="Lloyd J.R."/>
        </authorList>
    </citation>
    <scope>NUCLEOTIDE SEQUENCE</scope>
    <source>
        <strain evidence="3">NB2006</strain>
    </source>
</reference>
<proteinExistence type="predicted"/>
<evidence type="ECO:0000313" key="2">
    <source>
        <dbReference type="EMBL" id="OIJ06122.1"/>
    </source>
</evidence>
<reference evidence="2 4" key="1">
    <citation type="submission" date="2016-10" db="EMBL/GenBank/DDBJ databases">
        <title>Draft genome sequences of four alkaliphilic bacteria belonging to the Anaerobacillus genus.</title>
        <authorList>
            <person name="Bassil N.M."/>
            <person name="Lloyd J.R."/>
        </authorList>
    </citation>
    <scope>NUCLEOTIDE SEQUENCE [LARGE SCALE GENOMIC DNA]</scope>
    <source>
        <strain evidence="2 4">NB2006</strain>
    </source>
</reference>
<dbReference type="Proteomes" id="UP000180175">
    <property type="component" value="Chromosome"/>
</dbReference>
<sequence length="236" mass="28301">MGKNDYEKIVARIIQENIKLQKKNSHEDFHYMYKVMINSITGELVDRVIIEPMFPECSLNRQAHCLAHELGHHNLHVRRSKWKNRFFSWANKTLHLKLIAFPFVIYDEYQAWKLAKDICKEEDIDTSLIHYTKLKGVMSYWENYKNFLLTNIKRLFLAYFWSVLIVLFLYMTNKAEIKLVSILGQVQELFYFEGDKTFLVNILFFTIICFWIGKWILGLVIEPKKDIELRCKDDDM</sequence>
<organism evidence="2 4">
    <name type="scientific">Anaerobacillus isosaccharinicus</name>
    <dbReference type="NCBI Taxonomy" id="1532552"/>
    <lineage>
        <taxon>Bacteria</taxon>
        <taxon>Bacillati</taxon>
        <taxon>Bacillota</taxon>
        <taxon>Bacilli</taxon>
        <taxon>Bacillales</taxon>
        <taxon>Bacillaceae</taxon>
        <taxon>Anaerobacillus</taxon>
    </lineage>
</organism>
<keyword evidence="1" id="KW-0812">Transmembrane</keyword>
<feature type="transmembrane region" description="Helical" evidence="1">
    <location>
        <begin position="155"/>
        <end position="172"/>
    </location>
</feature>
<evidence type="ECO:0000313" key="4">
    <source>
        <dbReference type="Proteomes" id="UP000180175"/>
    </source>
</evidence>
<dbReference type="AlphaFoldDB" id="A0A1S2L0X5"/>
<reference evidence="3 4" key="2">
    <citation type="journal article" date="2017" name="Genome Announc.">
        <title>Draft Genome Sequences of Four Alkaliphilic Bacteria Belonging to the Anaerobacillus Genus.</title>
        <authorList>
            <person name="Bassil N.M."/>
            <person name="Lloyd J.R."/>
        </authorList>
    </citation>
    <scope>NUCLEOTIDE SEQUENCE [LARGE SCALE GENOMIC DNA]</scope>
    <source>
        <strain evidence="3 4">NB2006</strain>
    </source>
</reference>
<reference evidence="3 4" key="3">
    <citation type="journal article" date="2019" name="Int. J. Syst. Evol. Microbiol.">
        <title>Anaerobacillus isosaccharinicus sp. nov., an alkaliphilic bacterium which degrades isosaccharinic acid.</title>
        <authorList>
            <person name="Bassil N.M."/>
            <person name="Lloyd J.R."/>
        </authorList>
    </citation>
    <scope>NUCLEOTIDE SEQUENCE [LARGE SCALE GENOMIC DNA]</scope>
    <source>
        <strain evidence="3 4">NB2006</strain>
    </source>
</reference>
<keyword evidence="1" id="KW-0472">Membrane</keyword>
<evidence type="ECO:0000313" key="3">
    <source>
        <dbReference type="EMBL" id="QOY37616.1"/>
    </source>
</evidence>
<keyword evidence="4" id="KW-1185">Reference proteome</keyword>